<gene>
    <name evidence="1" type="ORF">IAB16_04420</name>
</gene>
<accession>A0A940ID66</accession>
<reference evidence="1" key="1">
    <citation type="submission" date="2020-10" db="EMBL/GenBank/DDBJ databases">
        <authorList>
            <person name="Gilroy R."/>
        </authorList>
    </citation>
    <scope>NUCLEOTIDE SEQUENCE</scope>
    <source>
        <strain evidence="1">517</strain>
    </source>
</reference>
<dbReference type="EMBL" id="JADINF010000111">
    <property type="protein sequence ID" value="MBO8424241.1"/>
    <property type="molecule type" value="Genomic_DNA"/>
</dbReference>
<sequence>MAKKLTRKSIALILIIVALLLAGGGTGAWYFISHRKLPSPVPRVEATFAEPQYTVMIAWDAVEGAESYAVEYRYSLFEQDAVHRIDKVSDTYVMVARKRGVLQFRVRAFGKYAENMSDYGEWQTYYVEPLALNSLQTFNTTYVSERSFKIDADTFVPVTYNYKGETYTINWYEVRILAPGETDAPSDPISLTDIRSGFAFNVAERGEYVLEIRPVLYVYINGVKDYATLGLYEIYEPNTAYTRITVTV</sequence>
<dbReference type="Proteomes" id="UP000727857">
    <property type="component" value="Unassembled WGS sequence"/>
</dbReference>
<evidence type="ECO:0000313" key="2">
    <source>
        <dbReference type="Proteomes" id="UP000727857"/>
    </source>
</evidence>
<reference evidence="1" key="2">
    <citation type="journal article" date="2021" name="PeerJ">
        <title>Extensive microbial diversity within the chicken gut microbiome revealed by metagenomics and culture.</title>
        <authorList>
            <person name="Gilroy R."/>
            <person name="Ravi A."/>
            <person name="Getino M."/>
            <person name="Pursley I."/>
            <person name="Horton D.L."/>
            <person name="Alikhan N.F."/>
            <person name="Baker D."/>
            <person name="Gharbi K."/>
            <person name="Hall N."/>
            <person name="Watson M."/>
            <person name="Adriaenssens E.M."/>
            <person name="Foster-Nyarko E."/>
            <person name="Jarju S."/>
            <person name="Secka A."/>
            <person name="Antonio M."/>
            <person name="Oren A."/>
            <person name="Chaudhuri R.R."/>
            <person name="La Ragione R."/>
            <person name="Hildebrand F."/>
            <person name="Pallen M.J."/>
        </authorList>
    </citation>
    <scope>NUCLEOTIDE SEQUENCE</scope>
    <source>
        <strain evidence="1">517</strain>
    </source>
</reference>
<proteinExistence type="predicted"/>
<dbReference type="AlphaFoldDB" id="A0A940ID66"/>
<organism evidence="1 2">
    <name type="scientific">Candidatus Stercoripulliclostridium pullicola</name>
    <dbReference type="NCBI Taxonomy" id="2840953"/>
    <lineage>
        <taxon>Bacteria</taxon>
        <taxon>Bacillati</taxon>
        <taxon>Bacillota</taxon>
        <taxon>Clostridia</taxon>
        <taxon>Eubacteriales</taxon>
        <taxon>Candidatus Stercoripulliclostridium</taxon>
    </lineage>
</organism>
<evidence type="ECO:0000313" key="1">
    <source>
        <dbReference type="EMBL" id="MBO8424241.1"/>
    </source>
</evidence>
<protein>
    <submittedName>
        <fullName evidence="1">Uncharacterized protein</fullName>
    </submittedName>
</protein>
<comment type="caution">
    <text evidence="1">The sequence shown here is derived from an EMBL/GenBank/DDBJ whole genome shotgun (WGS) entry which is preliminary data.</text>
</comment>
<name>A0A940ID66_9FIRM</name>